<dbReference type="GO" id="GO:0005886">
    <property type="term" value="C:plasma membrane"/>
    <property type="evidence" value="ECO:0007669"/>
    <property type="project" value="UniProtKB-SubCell"/>
</dbReference>
<dbReference type="AlphaFoldDB" id="A0A4R4E614"/>
<dbReference type="EMBL" id="SKFG01000022">
    <property type="protein sequence ID" value="TCZ75114.1"/>
    <property type="molecule type" value="Genomic_DNA"/>
</dbReference>
<dbReference type="Proteomes" id="UP000295418">
    <property type="component" value="Unassembled WGS sequence"/>
</dbReference>
<evidence type="ECO:0000256" key="4">
    <source>
        <dbReference type="ARBA" id="ARBA00022989"/>
    </source>
</evidence>
<comment type="subcellular location">
    <subcellularLocation>
        <location evidence="1">Cell membrane</location>
        <topology evidence="1">Multi-pass membrane protein</topology>
    </subcellularLocation>
</comment>
<dbReference type="CDD" id="cd13124">
    <property type="entry name" value="MATE_SpoVB_like"/>
    <property type="match status" value="1"/>
</dbReference>
<feature type="transmembrane region" description="Helical" evidence="6">
    <location>
        <begin position="122"/>
        <end position="144"/>
    </location>
</feature>
<evidence type="ECO:0000256" key="5">
    <source>
        <dbReference type="ARBA" id="ARBA00023136"/>
    </source>
</evidence>
<feature type="transmembrane region" description="Helical" evidence="6">
    <location>
        <begin position="48"/>
        <end position="69"/>
    </location>
</feature>
<feature type="transmembrane region" description="Helical" evidence="6">
    <location>
        <begin position="89"/>
        <end position="110"/>
    </location>
</feature>
<gene>
    <name evidence="7" type="primary">spoVB</name>
    <name evidence="7" type="ORF">E0485_18355</name>
</gene>
<keyword evidence="5 6" id="KW-0472">Membrane</keyword>
<feature type="transmembrane region" description="Helical" evidence="6">
    <location>
        <begin position="391"/>
        <end position="410"/>
    </location>
</feature>
<dbReference type="PANTHER" id="PTHR30250:SF24">
    <property type="entry name" value="STAGE V SPORULATION PROTEIN B"/>
    <property type="match status" value="1"/>
</dbReference>
<feature type="transmembrane region" description="Helical" evidence="6">
    <location>
        <begin position="182"/>
        <end position="203"/>
    </location>
</feature>
<reference evidence="7 8" key="1">
    <citation type="submission" date="2019-03" db="EMBL/GenBank/DDBJ databases">
        <authorList>
            <person name="Kim M.K.M."/>
        </authorList>
    </citation>
    <scope>NUCLEOTIDE SEQUENCE [LARGE SCALE GENOMIC DNA]</scope>
    <source>
        <strain evidence="7 8">18JY21-1</strain>
    </source>
</reference>
<feature type="transmembrane region" description="Helical" evidence="6">
    <location>
        <begin position="156"/>
        <end position="176"/>
    </location>
</feature>
<evidence type="ECO:0000256" key="3">
    <source>
        <dbReference type="ARBA" id="ARBA00022692"/>
    </source>
</evidence>
<feature type="transmembrane region" description="Helical" evidence="6">
    <location>
        <begin position="285"/>
        <end position="309"/>
    </location>
</feature>
<dbReference type="PANTHER" id="PTHR30250">
    <property type="entry name" value="PST FAMILY PREDICTED COLANIC ACID TRANSPORTER"/>
    <property type="match status" value="1"/>
</dbReference>
<evidence type="ECO:0000256" key="1">
    <source>
        <dbReference type="ARBA" id="ARBA00004651"/>
    </source>
</evidence>
<keyword evidence="2" id="KW-1003">Cell membrane</keyword>
<proteinExistence type="predicted"/>
<dbReference type="InterPro" id="IPR002797">
    <property type="entry name" value="Polysacc_synth"/>
</dbReference>
<comment type="caution">
    <text evidence="7">The sequence shown here is derived from an EMBL/GenBank/DDBJ whole genome shotgun (WGS) entry which is preliminary data.</text>
</comment>
<name>A0A4R4E614_9BACL</name>
<feature type="transmembrane region" description="Helical" evidence="6">
    <location>
        <begin position="416"/>
        <end position="437"/>
    </location>
</feature>
<evidence type="ECO:0000313" key="7">
    <source>
        <dbReference type="EMBL" id="TCZ75114.1"/>
    </source>
</evidence>
<dbReference type="NCBIfam" id="TIGR02900">
    <property type="entry name" value="spore_V_B"/>
    <property type="match status" value="1"/>
</dbReference>
<organism evidence="7 8">
    <name type="scientific">Paenibacillus albiflavus</name>
    <dbReference type="NCBI Taxonomy" id="2545760"/>
    <lineage>
        <taxon>Bacteria</taxon>
        <taxon>Bacillati</taxon>
        <taxon>Bacillota</taxon>
        <taxon>Bacilli</taxon>
        <taxon>Bacillales</taxon>
        <taxon>Paenibacillaceae</taxon>
        <taxon>Paenibacillus</taxon>
    </lineage>
</organism>
<dbReference type="OrthoDB" id="9775950at2"/>
<feature type="transmembrane region" description="Helical" evidence="6">
    <location>
        <begin position="330"/>
        <end position="354"/>
    </location>
</feature>
<keyword evidence="8" id="KW-1185">Reference proteome</keyword>
<dbReference type="RefSeq" id="WP_132419525.1">
    <property type="nucleotide sequence ID" value="NZ_SKFG01000022.1"/>
</dbReference>
<dbReference type="PIRSF" id="PIRSF038958">
    <property type="entry name" value="PG_synth_SpoVB"/>
    <property type="match status" value="1"/>
</dbReference>
<keyword evidence="3 6" id="KW-0812">Transmembrane</keyword>
<feature type="transmembrane region" description="Helical" evidence="6">
    <location>
        <begin position="483"/>
        <end position="504"/>
    </location>
</feature>
<keyword evidence="4 6" id="KW-1133">Transmembrane helix</keyword>
<feature type="transmembrane region" description="Helical" evidence="6">
    <location>
        <begin position="453"/>
        <end position="471"/>
    </location>
</feature>
<sequence length="522" mass="56604">MGKQSFITGMLILLGAGLLNRILGFVPRIMLPRLIGAEGVGLYQLGWPFLSVILTIVIGGIPLAVSKLVAQSEAENNELRTKAILKTSLTLSVTLAFIFTGICLIASSWITSHLLTDNRVYYTFISMSPIIIIVSVSSVLRGFFQGKQDMIPSATSQIVETIVRIIMVLICAYVLLPYGIEFAAAGAMLGVLAGEIAGVFVLVMHYRQTKKKQLPQERSKFGASFKISRTPILSSLLRITIPVTGSRLVGASSYLFESILIAQSLAAAGIATAIATAQYGALQGMVIPILLLPSALTGALSTSLIPSLSEAAARKDYETVRMRMNQSMRLALLAGAPFAVILFVLADPLCSLLYNHSEVGSMLAMMAPVALLIYIQGPLQAALQALDRPGVALINTLIGAVVKLVLIYLLVSRPEIGIRGAIIASNINIVLVTLLHLRSVKRWLHYSLHHIDFLKVLLAMFVSGTCCFMIMRIEWSEQLTVRFFASCAVAVFVYIGMIIGLRLIHPTDLNRILKLGRKIVKV</sequence>
<dbReference type="Pfam" id="PF01943">
    <property type="entry name" value="Polysacc_synt"/>
    <property type="match status" value="1"/>
</dbReference>
<dbReference type="InterPro" id="IPR014249">
    <property type="entry name" value="Spore_V_B"/>
</dbReference>
<protein>
    <submittedName>
        <fullName evidence="7">Stage V sporulation protein B</fullName>
    </submittedName>
</protein>
<evidence type="ECO:0000313" key="8">
    <source>
        <dbReference type="Proteomes" id="UP000295418"/>
    </source>
</evidence>
<feature type="transmembrane region" description="Helical" evidence="6">
    <location>
        <begin position="360"/>
        <end position="379"/>
    </location>
</feature>
<feature type="transmembrane region" description="Helical" evidence="6">
    <location>
        <begin position="254"/>
        <end position="279"/>
    </location>
</feature>
<dbReference type="InterPro" id="IPR050833">
    <property type="entry name" value="Poly_Biosynth_Transport"/>
</dbReference>
<evidence type="ECO:0000256" key="2">
    <source>
        <dbReference type="ARBA" id="ARBA00022475"/>
    </source>
</evidence>
<evidence type="ECO:0000256" key="6">
    <source>
        <dbReference type="SAM" id="Phobius"/>
    </source>
</evidence>
<accession>A0A4R4E614</accession>
<dbReference type="InterPro" id="IPR024923">
    <property type="entry name" value="PG_synth_SpoVB"/>
</dbReference>